<dbReference type="EMBL" id="DF157525">
    <property type="protein sequence ID" value="GAB69657.1"/>
    <property type="molecule type" value="Genomic_DNA"/>
</dbReference>
<dbReference type="PhylomeDB" id="K6VJR3"/>
<proteinExistence type="predicted"/>
<dbReference type="RefSeq" id="XP_004227875.1">
    <property type="nucleotide sequence ID" value="XM_004227827.1"/>
</dbReference>
<evidence type="ECO:0000313" key="3">
    <source>
        <dbReference type="Proteomes" id="UP000006319"/>
    </source>
</evidence>
<name>K6VJR3_PLACD</name>
<dbReference type="Proteomes" id="UP000006319">
    <property type="component" value="Unassembled WGS sequence"/>
</dbReference>
<feature type="region of interest" description="Disordered" evidence="1">
    <location>
        <begin position="164"/>
        <end position="192"/>
    </location>
</feature>
<evidence type="ECO:0000313" key="2">
    <source>
        <dbReference type="EMBL" id="GAB69657.1"/>
    </source>
</evidence>
<sequence length="279" mass="31461">MITRNEQTVGTVTVKFDNINQTLDSDKCFSLYSEIVEEIQGKNEEFEGKNHADFKDECEKLTRYIKEENQKLKECYTKWFLDLNLDVDEQINRFYRICSANTSSNYILPQDKKSNELIDGTKISCETNQDCVKEVKEPKGKAGEGTSQPNEKDPKIITSETKALQSNTHNSQPINGTADVGVNTASSDHTPSVKSNIENASHSELDVTKAANNASSESKGVDSAVSNVEAKQDKDSCSNNHCKRYRVFKILLLVYLLLWNYKGTVHLNVKRALDKKHLI</sequence>
<dbReference type="VEuPathDB" id="PlasmoDB:PCYB_004060"/>
<protein>
    <submittedName>
        <fullName evidence="2">CYIR protein</fullName>
    </submittedName>
</protein>
<dbReference type="KEGG" id="pcy:PCYB_004060"/>
<evidence type="ECO:0000256" key="1">
    <source>
        <dbReference type="SAM" id="MobiDB-lite"/>
    </source>
</evidence>
<feature type="region of interest" description="Disordered" evidence="1">
    <location>
        <begin position="136"/>
        <end position="155"/>
    </location>
</feature>
<accession>K6VJR3</accession>
<feature type="compositionally biased region" description="Polar residues" evidence="1">
    <location>
        <begin position="183"/>
        <end position="192"/>
    </location>
</feature>
<organism evidence="2 3">
    <name type="scientific">Plasmodium cynomolgi (strain B)</name>
    <dbReference type="NCBI Taxonomy" id="1120755"/>
    <lineage>
        <taxon>Eukaryota</taxon>
        <taxon>Sar</taxon>
        <taxon>Alveolata</taxon>
        <taxon>Apicomplexa</taxon>
        <taxon>Aconoidasida</taxon>
        <taxon>Haemosporida</taxon>
        <taxon>Plasmodiidae</taxon>
        <taxon>Plasmodium</taxon>
        <taxon>Plasmodium (Plasmodium)</taxon>
    </lineage>
</organism>
<feature type="compositionally biased region" description="Polar residues" evidence="1">
    <location>
        <begin position="164"/>
        <end position="175"/>
    </location>
</feature>
<dbReference type="GeneID" id="14696199"/>
<gene>
    <name evidence="2" type="ORF">PCYB_004060</name>
</gene>
<dbReference type="AlphaFoldDB" id="K6VJR3"/>
<keyword evidence="3" id="KW-1185">Reference proteome</keyword>
<reference evidence="2 3" key="1">
    <citation type="journal article" date="2012" name="Nat. Genet.">
        <title>Plasmodium cynomolgi genome sequences provide insight into Plasmodium vivax and the monkey malaria clade.</title>
        <authorList>
            <person name="Tachibana S."/>
            <person name="Sullivan S.A."/>
            <person name="Kawai S."/>
            <person name="Nakamura S."/>
            <person name="Kim H.R."/>
            <person name="Goto N."/>
            <person name="Arisue N."/>
            <person name="Palacpac N.M.Q."/>
            <person name="Honma H."/>
            <person name="Yagi M."/>
            <person name="Tougan T."/>
            <person name="Katakai Y."/>
            <person name="Kaneko O."/>
            <person name="Mita T."/>
            <person name="Kita K."/>
            <person name="Yasutomi Y."/>
            <person name="Sutton P.L."/>
            <person name="Shakhbatyan R."/>
            <person name="Horii T."/>
            <person name="Yasunaga T."/>
            <person name="Barnwell J.W."/>
            <person name="Escalante A.A."/>
            <person name="Carlton J.M."/>
            <person name="Tanabe K."/>
        </authorList>
    </citation>
    <scope>NUCLEOTIDE SEQUENCE [LARGE SCALE GENOMIC DNA]</scope>
    <source>
        <strain evidence="2 3">B</strain>
    </source>
</reference>